<protein>
    <recommendedName>
        <fullName evidence="3">MurNAc-LAA domain-containing protein</fullName>
    </recommendedName>
</protein>
<dbReference type="PANTHER" id="PTHR30404">
    <property type="entry name" value="N-ACETYLMURAMOYL-L-ALANINE AMIDASE"/>
    <property type="match status" value="1"/>
</dbReference>
<dbReference type="SMART" id="SM00646">
    <property type="entry name" value="Ami_3"/>
    <property type="match status" value="1"/>
</dbReference>
<proteinExistence type="predicted"/>
<dbReference type="SUPFAM" id="SSF53187">
    <property type="entry name" value="Zn-dependent exopeptidases"/>
    <property type="match status" value="1"/>
</dbReference>
<comment type="caution">
    <text evidence="4">The sequence shown here is derived from an EMBL/GenBank/DDBJ whole genome shotgun (WGS) entry which is preliminary data.</text>
</comment>
<keyword evidence="2" id="KW-0732">Signal</keyword>
<feature type="chain" id="PRO_5007594769" description="MurNAc-LAA domain-containing protein" evidence="2">
    <location>
        <begin position="23"/>
        <end position="235"/>
    </location>
</feature>
<feature type="domain" description="MurNAc-LAA" evidence="3">
    <location>
        <begin position="118"/>
        <end position="228"/>
    </location>
</feature>
<evidence type="ECO:0000256" key="1">
    <source>
        <dbReference type="ARBA" id="ARBA00022801"/>
    </source>
</evidence>
<keyword evidence="1" id="KW-0378">Hydrolase</keyword>
<dbReference type="GO" id="GO:0009253">
    <property type="term" value="P:peptidoglycan catabolic process"/>
    <property type="evidence" value="ECO:0007669"/>
    <property type="project" value="InterPro"/>
</dbReference>
<dbReference type="PANTHER" id="PTHR30404:SF0">
    <property type="entry name" value="N-ACETYLMURAMOYL-L-ALANINE AMIDASE AMIC"/>
    <property type="match status" value="1"/>
</dbReference>
<gene>
    <name evidence="4" type="ORF">AXX12_15460</name>
</gene>
<name>A0A154BM36_ANASB</name>
<dbReference type="STRING" id="1794912.AXX12_15460"/>
<evidence type="ECO:0000313" key="5">
    <source>
        <dbReference type="Proteomes" id="UP000076268"/>
    </source>
</evidence>
<dbReference type="AlphaFoldDB" id="A0A154BM36"/>
<dbReference type="GO" id="GO:0008745">
    <property type="term" value="F:N-acetylmuramoyl-L-alanine amidase activity"/>
    <property type="evidence" value="ECO:0007669"/>
    <property type="project" value="InterPro"/>
</dbReference>
<evidence type="ECO:0000259" key="3">
    <source>
        <dbReference type="SMART" id="SM00646"/>
    </source>
</evidence>
<dbReference type="Gene3D" id="3.40.630.40">
    <property type="entry name" value="Zn-dependent exopeptidases"/>
    <property type="match status" value="1"/>
</dbReference>
<sequence length="235" mass="25555">MQRRTAILIVLIIFMLPAICFAAENRAVPVQGARQTETTSVKNVLKGKTIVIDPGHGGSDPGAIGKSGLAEKDVTLAISTELRKLLEDKSAVVILTRTTDRDVHSRQASDAQELQSRVNIANKASADVFVSVHIDSFVDSTAKGTTTYFAPQLVRGELLASKIQQSLVEQINLPDRGFRENNFYVLKHATMPAVLAEVAFISNPSEEAKLQQPDFIKKAAYGLFTGLTRFFSIVG</sequence>
<dbReference type="Proteomes" id="UP000076268">
    <property type="component" value="Unassembled WGS sequence"/>
</dbReference>
<evidence type="ECO:0000256" key="2">
    <source>
        <dbReference type="SAM" id="SignalP"/>
    </source>
</evidence>
<dbReference type="OrthoDB" id="9772024at2"/>
<dbReference type="InterPro" id="IPR050695">
    <property type="entry name" value="N-acetylmuramoyl_amidase_3"/>
</dbReference>
<dbReference type="InterPro" id="IPR002508">
    <property type="entry name" value="MurNAc-LAA_cat"/>
</dbReference>
<evidence type="ECO:0000313" key="4">
    <source>
        <dbReference type="EMBL" id="KYZ74975.1"/>
    </source>
</evidence>
<dbReference type="Pfam" id="PF01520">
    <property type="entry name" value="Amidase_3"/>
    <property type="match status" value="1"/>
</dbReference>
<feature type="signal peptide" evidence="2">
    <location>
        <begin position="1"/>
        <end position="22"/>
    </location>
</feature>
<keyword evidence="5" id="KW-1185">Reference proteome</keyword>
<dbReference type="CDD" id="cd02696">
    <property type="entry name" value="MurNAc-LAA"/>
    <property type="match status" value="1"/>
</dbReference>
<reference evidence="4 5" key="1">
    <citation type="submission" date="2016-02" db="EMBL/GenBank/DDBJ databases">
        <title>Anaerosporomusa subterraneum gen. nov., sp. nov., a spore-forming obligate anaerobe isolated from saprolite.</title>
        <authorList>
            <person name="Choi J.K."/>
            <person name="Shah M."/>
            <person name="Yee N."/>
        </authorList>
    </citation>
    <scope>NUCLEOTIDE SEQUENCE [LARGE SCALE GENOMIC DNA]</scope>
    <source>
        <strain evidence="4 5">RU4</strain>
    </source>
</reference>
<dbReference type="GO" id="GO:0030288">
    <property type="term" value="C:outer membrane-bounded periplasmic space"/>
    <property type="evidence" value="ECO:0007669"/>
    <property type="project" value="TreeGrafter"/>
</dbReference>
<dbReference type="RefSeq" id="WP_066245499.1">
    <property type="nucleotide sequence ID" value="NZ_LSGP01000026.1"/>
</dbReference>
<dbReference type="EMBL" id="LSGP01000026">
    <property type="protein sequence ID" value="KYZ74975.1"/>
    <property type="molecule type" value="Genomic_DNA"/>
</dbReference>
<organism evidence="4 5">
    <name type="scientific">Anaerosporomusa subterranea</name>
    <dbReference type="NCBI Taxonomy" id="1794912"/>
    <lineage>
        <taxon>Bacteria</taxon>
        <taxon>Bacillati</taxon>
        <taxon>Bacillota</taxon>
        <taxon>Negativicutes</taxon>
        <taxon>Acetonemataceae</taxon>
        <taxon>Anaerosporomusa</taxon>
    </lineage>
</organism>
<accession>A0A154BM36</accession>